<feature type="transmembrane region" description="Helical" evidence="5">
    <location>
        <begin position="24"/>
        <end position="41"/>
    </location>
</feature>
<dbReference type="EMBL" id="LR134182">
    <property type="protein sequence ID" value="VEB44592.1"/>
    <property type="molecule type" value="Genomic_DNA"/>
</dbReference>
<name>A0A3S4K030_CHRVL</name>
<gene>
    <name evidence="6" type="ORF">NCTC9695_05083</name>
</gene>
<dbReference type="InterPro" id="IPR001046">
    <property type="entry name" value="NRAMP_fam"/>
</dbReference>
<evidence type="ECO:0000313" key="6">
    <source>
        <dbReference type="EMBL" id="VEB44592.1"/>
    </source>
</evidence>
<reference evidence="6 7" key="1">
    <citation type="submission" date="2018-12" db="EMBL/GenBank/DDBJ databases">
        <authorList>
            <consortium name="Pathogen Informatics"/>
        </authorList>
    </citation>
    <scope>NUCLEOTIDE SEQUENCE [LARGE SCALE GENOMIC DNA]</scope>
    <source>
        <strain evidence="6 7">NCTC9695</strain>
    </source>
</reference>
<evidence type="ECO:0000313" key="7">
    <source>
        <dbReference type="Proteomes" id="UP000275777"/>
    </source>
</evidence>
<dbReference type="AlphaFoldDB" id="A0A3S4K030"/>
<accession>A0A3S4K030</accession>
<evidence type="ECO:0000256" key="1">
    <source>
        <dbReference type="ARBA" id="ARBA00004141"/>
    </source>
</evidence>
<keyword evidence="2 5" id="KW-0812">Transmembrane</keyword>
<proteinExistence type="predicted"/>
<sequence length="65" mass="6921">MIAAAGLVMAAASTGDFRRFERFSLILVVFSLLLVPVFMMVHPPMSQIGHDLFVPGMPAGASCPT</sequence>
<comment type="subcellular location">
    <subcellularLocation>
        <location evidence="1">Membrane</location>
        <topology evidence="1">Multi-pass membrane protein</topology>
    </subcellularLocation>
</comment>
<evidence type="ECO:0000256" key="5">
    <source>
        <dbReference type="SAM" id="Phobius"/>
    </source>
</evidence>
<dbReference type="Proteomes" id="UP000275777">
    <property type="component" value="Chromosome"/>
</dbReference>
<organism evidence="6 7">
    <name type="scientific">Chromobacterium violaceum</name>
    <dbReference type="NCBI Taxonomy" id="536"/>
    <lineage>
        <taxon>Bacteria</taxon>
        <taxon>Pseudomonadati</taxon>
        <taxon>Pseudomonadota</taxon>
        <taxon>Betaproteobacteria</taxon>
        <taxon>Neisseriales</taxon>
        <taxon>Chromobacteriaceae</taxon>
        <taxon>Chromobacterium</taxon>
    </lineage>
</organism>
<protein>
    <submittedName>
        <fullName evidence="6">Natural resistance-associated macrophage protein</fullName>
    </submittedName>
</protein>
<evidence type="ECO:0000256" key="3">
    <source>
        <dbReference type="ARBA" id="ARBA00022989"/>
    </source>
</evidence>
<evidence type="ECO:0000256" key="4">
    <source>
        <dbReference type="ARBA" id="ARBA00023136"/>
    </source>
</evidence>
<dbReference type="Pfam" id="PF01566">
    <property type="entry name" value="Nramp"/>
    <property type="match status" value="1"/>
</dbReference>
<evidence type="ECO:0000256" key="2">
    <source>
        <dbReference type="ARBA" id="ARBA00022692"/>
    </source>
</evidence>
<keyword evidence="3 5" id="KW-1133">Transmembrane helix</keyword>
<dbReference type="GO" id="GO:0046873">
    <property type="term" value="F:metal ion transmembrane transporter activity"/>
    <property type="evidence" value="ECO:0007669"/>
    <property type="project" value="InterPro"/>
</dbReference>
<keyword evidence="4 5" id="KW-0472">Membrane</keyword>
<dbReference type="GO" id="GO:0016020">
    <property type="term" value="C:membrane"/>
    <property type="evidence" value="ECO:0007669"/>
    <property type="project" value="UniProtKB-SubCell"/>
</dbReference>